<dbReference type="InterPro" id="IPR036388">
    <property type="entry name" value="WH-like_DNA-bd_sf"/>
</dbReference>
<dbReference type="EMBL" id="NOUV01000014">
    <property type="protein sequence ID" value="PDX86680.1"/>
    <property type="molecule type" value="Genomic_DNA"/>
</dbReference>
<dbReference type="GO" id="GO:0003700">
    <property type="term" value="F:DNA-binding transcription factor activity"/>
    <property type="evidence" value="ECO:0007669"/>
    <property type="project" value="InterPro"/>
</dbReference>
<dbReference type="PRINTS" id="PR00598">
    <property type="entry name" value="HTHMARR"/>
</dbReference>
<dbReference type="AlphaFoldDB" id="A0A2A7B5J5"/>
<dbReference type="PANTHER" id="PTHR33164">
    <property type="entry name" value="TRANSCRIPTIONAL REGULATOR, MARR FAMILY"/>
    <property type="match status" value="1"/>
</dbReference>
<evidence type="ECO:0000313" key="3">
    <source>
        <dbReference type="Proteomes" id="UP000220904"/>
    </source>
</evidence>
<dbReference type="InterPro" id="IPR039422">
    <property type="entry name" value="MarR/SlyA-like"/>
</dbReference>
<dbReference type="SMART" id="SM00347">
    <property type="entry name" value="HTH_MARR"/>
    <property type="match status" value="1"/>
</dbReference>
<dbReference type="PROSITE" id="PS50995">
    <property type="entry name" value="HTH_MARR_2"/>
    <property type="match status" value="1"/>
</dbReference>
<dbReference type="GO" id="GO:0006950">
    <property type="term" value="P:response to stress"/>
    <property type="evidence" value="ECO:0007669"/>
    <property type="project" value="TreeGrafter"/>
</dbReference>
<dbReference type="PANTHER" id="PTHR33164:SF101">
    <property type="entry name" value="TRANSCRIPTIONAL REPRESSOR MPRA"/>
    <property type="match status" value="1"/>
</dbReference>
<gene>
    <name evidence="2" type="ORF">CHR60_08060</name>
</gene>
<evidence type="ECO:0000259" key="1">
    <source>
        <dbReference type="PROSITE" id="PS50995"/>
    </source>
</evidence>
<dbReference type="InterPro" id="IPR036390">
    <property type="entry name" value="WH_DNA-bd_sf"/>
</dbReference>
<comment type="caution">
    <text evidence="2">The sequence shown here is derived from an EMBL/GenBank/DDBJ whole genome shotgun (WGS) entry which is preliminary data.</text>
</comment>
<dbReference type="InterPro" id="IPR000835">
    <property type="entry name" value="HTH_MarR-typ"/>
</dbReference>
<feature type="domain" description="HTH marR-type" evidence="1">
    <location>
        <begin position="1"/>
        <end position="139"/>
    </location>
</feature>
<dbReference type="Pfam" id="PF12802">
    <property type="entry name" value="MarR_2"/>
    <property type="match status" value="1"/>
</dbReference>
<dbReference type="SUPFAM" id="SSF46785">
    <property type="entry name" value="Winged helix' DNA-binding domain"/>
    <property type="match status" value="1"/>
</dbReference>
<protein>
    <submittedName>
        <fullName evidence="2">MarR family transcriptional regulator</fullName>
    </submittedName>
</protein>
<sequence length="150" mass="16940">MTVELIKRMMDACYQAKRVRDLLPPLPKGVMPSYIHYLDSIQKLEQQGVQVKVSDLSDALNLPRPGVTRTVKEMEAKGYLKKTASAEDGRVTYLSITETGAQLSQTYDKQFFDALVPCLQGVPEADVETTIRTIEAFHQVFCERRTSLEI</sequence>
<dbReference type="RefSeq" id="WP_097792540.1">
    <property type="nucleotide sequence ID" value="NZ_NOUV01000014.1"/>
</dbReference>
<reference evidence="2 3" key="1">
    <citation type="journal article" date="2017" name="Front. Microbiol.">
        <title>New Insights into the Diversity of the Genus Faecalibacterium.</title>
        <authorList>
            <person name="Benevides L."/>
            <person name="Burman S."/>
            <person name="Martin R."/>
            <person name="Robert V."/>
            <person name="Thomas M."/>
            <person name="Miquel S."/>
            <person name="Chain F."/>
            <person name="Sokol H."/>
            <person name="Bermudez-Humaran L.G."/>
            <person name="Morrison M."/>
            <person name="Langella P."/>
            <person name="Azevedo V.A."/>
            <person name="Chatel J.M."/>
            <person name="Soares S."/>
        </authorList>
    </citation>
    <scope>NUCLEOTIDE SEQUENCE [LARGE SCALE GENOMIC DNA]</scope>
    <source>
        <strain evidence="2 3">AHMP21</strain>
    </source>
</reference>
<proteinExistence type="predicted"/>
<dbReference type="OrthoDB" id="3237136at2"/>
<accession>A0A2A7B5J5</accession>
<dbReference type="Proteomes" id="UP000220904">
    <property type="component" value="Unassembled WGS sequence"/>
</dbReference>
<organism evidence="2 3">
    <name type="scientific">Faecalibacterium prausnitzii</name>
    <dbReference type="NCBI Taxonomy" id="853"/>
    <lineage>
        <taxon>Bacteria</taxon>
        <taxon>Bacillati</taxon>
        <taxon>Bacillota</taxon>
        <taxon>Clostridia</taxon>
        <taxon>Eubacteriales</taxon>
        <taxon>Oscillospiraceae</taxon>
        <taxon>Faecalibacterium</taxon>
    </lineage>
</organism>
<evidence type="ECO:0000313" key="2">
    <source>
        <dbReference type="EMBL" id="PDX86680.1"/>
    </source>
</evidence>
<dbReference type="Gene3D" id="1.10.10.10">
    <property type="entry name" value="Winged helix-like DNA-binding domain superfamily/Winged helix DNA-binding domain"/>
    <property type="match status" value="1"/>
</dbReference>
<name>A0A2A7B5J5_9FIRM</name>